<gene>
    <name evidence="1" type="ORF">PROFUN_14753</name>
</gene>
<organism evidence="1 2">
    <name type="scientific">Planoprotostelium fungivorum</name>
    <dbReference type="NCBI Taxonomy" id="1890364"/>
    <lineage>
        <taxon>Eukaryota</taxon>
        <taxon>Amoebozoa</taxon>
        <taxon>Evosea</taxon>
        <taxon>Variosea</taxon>
        <taxon>Cavosteliida</taxon>
        <taxon>Cavosteliaceae</taxon>
        <taxon>Planoprotostelium</taxon>
    </lineage>
</organism>
<keyword evidence="2" id="KW-1185">Reference proteome</keyword>
<name>A0A2P6MXY7_9EUKA</name>
<sequence>MDYDFVKTFPVKVTEPKAFDELPISKLLNYLTQMKIQHLPKGIREYVSRNPADFKDYLDEISAETKYLSTISRLMQGTESGGEFCRLQRTQGMLQMKM</sequence>
<dbReference type="EMBL" id="MDYQ01000315">
    <property type="protein sequence ID" value="PRP76575.1"/>
    <property type="molecule type" value="Genomic_DNA"/>
</dbReference>
<accession>A0A2P6MXY7</accession>
<protein>
    <submittedName>
        <fullName evidence="1">Uncharacterized protein</fullName>
    </submittedName>
</protein>
<dbReference type="Proteomes" id="UP000241769">
    <property type="component" value="Unassembled WGS sequence"/>
</dbReference>
<evidence type="ECO:0000313" key="2">
    <source>
        <dbReference type="Proteomes" id="UP000241769"/>
    </source>
</evidence>
<reference evidence="1 2" key="1">
    <citation type="journal article" date="2018" name="Genome Biol. Evol.">
        <title>Multiple Roots of Fruiting Body Formation in Amoebozoa.</title>
        <authorList>
            <person name="Hillmann F."/>
            <person name="Forbes G."/>
            <person name="Novohradska S."/>
            <person name="Ferling I."/>
            <person name="Riege K."/>
            <person name="Groth M."/>
            <person name="Westermann M."/>
            <person name="Marz M."/>
            <person name="Spaller T."/>
            <person name="Winckler T."/>
            <person name="Schaap P."/>
            <person name="Glockner G."/>
        </authorList>
    </citation>
    <scope>NUCLEOTIDE SEQUENCE [LARGE SCALE GENOMIC DNA]</scope>
    <source>
        <strain evidence="1 2">Jena</strain>
    </source>
</reference>
<dbReference type="InParanoid" id="A0A2P6MXY7"/>
<comment type="caution">
    <text evidence="1">The sequence shown here is derived from an EMBL/GenBank/DDBJ whole genome shotgun (WGS) entry which is preliminary data.</text>
</comment>
<evidence type="ECO:0000313" key="1">
    <source>
        <dbReference type="EMBL" id="PRP76575.1"/>
    </source>
</evidence>
<proteinExistence type="predicted"/>
<dbReference type="AlphaFoldDB" id="A0A2P6MXY7"/>